<protein>
    <submittedName>
        <fullName evidence="1">Uncharacterized protein</fullName>
    </submittedName>
</protein>
<name>A0A1H6B375_9ACTN</name>
<dbReference type="AlphaFoldDB" id="A0A1H6B375"/>
<organism evidence="1 2">
    <name type="scientific">Actinacidiphila yanglinensis</name>
    <dbReference type="NCBI Taxonomy" id="310779"/>
    <lineage>
        <taxon>Bacteria</taxon>
        <taxon>Bacillati</taxon>
        <taxon>Actinomycetota</taxon>
        <taxon>Actinomycetes</taxon>
        <taxon>Kitasatosporales</taxon>
        <taxon>Streptomycetaceae</taxon>
        <taxon>Actinacidiphila</taxon>
    </lineage>
</organism>
<reference evidence="1 2" key="1">
    <citation type="submission" date="2016-10" db="EMBL/GenBank/DDBJ databases">
        <authorList>
            <person name="de Groot N.N."/>
        </authorList>
    </citation>
    <scope>NUCLEOTIDE SEQUENCE [LARGE SCALE GENOMIC DNA]</scope>
    <source>
        <strain evidence="1 2">CGMCC 4.2023</strain>
    </source>
</reference>
<sequence>MPTLWRSVLSALHNPQAPGALHQLALGAADLALGSDEEATADDVCRTAREEFGVELAPHAAATALATRRRTLSACGTSPLSGYRPAGPEPRP</sequence>
<proteinExistence type="predicted"/>
<dbReference type="EMBL" id="FNVU01000006">
    <property type="protein sequence ID" value="SEG55303.1"/>
    <property type="molecule type" value="Genomic_DNA"/>
</dbReference>
<keyword evidence="2" id="KW-1185">Reference proteome</keyword>
<evidence type="ECO:0000313" key="2">
    <source>
        <dbReference type="Proteomes" id="UP000236754"/>
    </source>
</evidence>
<evidence type="ECO:0000313" key="1">
    <source>
        <dbReference type="EMBL" id="SEG55303.1"/>
    </source>
</evidence>
<gene>
    <name evidence="1" type="ORF">SAMN05216223_106191</name>
</gene>
<accession>A0A1H6B375</accession>
<dbReference type="Proteomes" id="UP000236754">
    <property type="component" value="Unassembled WGS sequence"/>
</dbReference>
<dbReference type="RefSeq" id="WP_103886467.1">
    <property type="nucleotide sequence ID" value="NZ_FNVU01000006.1"/>
</dbReference>